<dbReference type="SUPFAM" id="SSF53448">
    <property type="entry name" value="Nucleotide-diphospho-sugar transferases"/>
    <property type="match status" value="1"/>
</dbReference>
<dbReference type="AlphaFoldDB" id="A0A7W6D0F2"/>
<name>A0A7W6D0F2_9HYPH</name>
<dbReference type="Gene3D" id="3.90.550.10">
    <property type="entry name" value="Spore Coat Polysaccharide Biosynthesis Protein SpsA, Chain A"/>
    <property type="match status" value="1"/>
</dbReference>
<comment type="caution">
    <text evidence="14">Lacks conserved residue(s) required for the propagation of feature annotation.</text>
</comment>
<comment type="caution">
    <text evidence="16">The sequence shown here is derived from an EMBL/GenBank/DDBJ whole genome shotgun (WGS) entry which is preliminary data.</text>
</comment>
<dbReference type="EC" id="4.6.1.12" evidence="14"/>
<comment type="similarity">
    <text evidence="14">In the N-terminal section; belongs to the IspD/TarI cytidylyltransferase family. IspD subfamily.</text>
</comment>
<dbReference type="InterPro" id="IPR020555">
    <property type="entry name" value="MECDP_synthase_CS"/>
</dbReference>
<evidence type="ECO:0000313" key="16">
    <source>
        <dbReference type="EMBL" id="MBB3974436.1"/>
    </source>
</evidence>
<dbReference type="GO" id="GO:0008685">
    <property type="term" value="F:2-C-methyl-D-erythritol 2,4-cyclodiphosphate synthase activity"/>
    <property type="evidence" value="ECO:0007669"/>
    <property type="project" value="UniProtKB-UniRule"/>
</dbReference>
<evidence type="ECO:0000256" key="2">
    <source>
        <dbReference type="ARBA" id="ARBA00001282"/>
    </source>
</evidence>
<evidence type="ECO:0000313" key="17">
    <source>
        <dbReference type="Proteomes" id="UP000528964"/>
    </source>
</evidence>
<dbReference type="GO" id="GO:0046872">
    <property type="term" value="F:metal ion binding"/>
    <property type="evidence" value="ECO:0007669"/>
    <property type="project" value="UniProtKB-KW"/>
</dbReference>
<feature type="site" description="Positions MEP for the nucleophilic attack" evidence="14">
    <location>
        <position position="228"/>
    </location>
</feature>
<feature type="binding site" evidence="14">
    <location>
        <position position="294"/>
    </location>
    <ligand>
        <name>a divalent metal cation</name>
        <dbReference type="ChEBI" id="CHEBI:60240"/>
    </ligand>
</feature>
<dbReference type="CDD" id="cd02516">
    <property type="entry name" value="CDP-ME_synthetase"/>
    <property type="match status" value="1"/>
</dbReference>
<comment type="catalytic activity">
    <reaction evidence="2 14">
        <text>2-C-methyl-D-erythritol 4-phosphate + CTP + H(+) = 4-CDP-2-C-methyl-D-erythritol + diphosphate</text>
        <dbReference type="Rhea" id="RHEA:13429"/>
        <dbReference type="ChEBI" id="CHEBI:15378"/>
        <dbReference type="ChEBI" id="CHEBI:33019"/>
        <dbReference type="ChEBI" id="CHEBI:37563"/>
        <dbReference type="ChEBI" id="CHEBI:57823"/>
        <dbReference type="ChEBI" id="CHEBI:58262"/>
        <dbReference type="EC" id="2.7.7.60"/>
    </reaction>
</comment>
<feature type="domain" description="2-C-methyl-D-erythritol 2,4-cyclodiphosphate synthase" evidence="15">
    <location>
        <begin position="254"/>
        <end position="406"/>
    </location>
</feature>
<evidence type="ECO:0000256" key="13">
    <source>
        <dbReference type="ARBA" id="ARBA00023268"/>
    </source>
</evidence>
<dbReference type="InterPro" id="IPR036571">
    <property type="entry name" value="MECDP_synthase_sf"/>
</dbReference>
<evidence type="ECO:0000256" key="9">
    <source>
        <dbReference type="ARBA" id="ARBA00022695"/>
    </source>
</evidence>
<dbReference type="RefSeq" id="WP_183396287.1">
    <property type="nucleotide sequence ID" value="NZ_JACIDR010000006.1"/>
</dbReference>
<dbReference type="SUPFAM" id="SSF69765">
    <property type="entry name" value="IpsF-like"/>
    <property type="match status" value="1"/>
</dbReference>
<keyword evidence="10 14" id="KW-0479">Metal-binding</keyword>
<dbReference type="UniPathway" id="UPA00056">
    <property type="reaction ID" value="UER00093"/>
</dbReference>
<keyword evidence="17" id="KW-1185">Reference proteome</keyword>
<comment type="catalytic activity">
    <reaction evidence="1 14">
        <text>4-CDP-2-C-methyl-D-erythritol 2-phosphate = 2-C-methyl-D-erythritol 2,4-cyclic diphosphate + CMP</text>
        <dbReference type="Rhea" id="RHEA:23864"/>
        <dbReference type="ChEBI" id="CHEBI:57919"/>
        <dbReference type="ChEBI" id="CHEBI:58483"/>
        <dbReference type="ChEBI" id="CHEBI:60377"/>
        <dbReference type="EC" id="4.6.1.12"/>
    </reaction>
</comment>
<reference evidence="16 17" key="1">
    <citation type="submission" date="2020-08" db="EMBL/GenBank/DDBJ databases">
        <title>Genomic Encyclopedia of Type Strains, Phase IV (KMG-IV): sequencing the most valuable type-strain genomes for metagenomic binning, comparative biology and taxonomic classification.</title>
        <authorList>
            <person name="Goeker M."/>
        </authorList>
    </citation>
    <scope>NUCLEOTIDE SEQUENCE [LARGE SCALE GENOMIC DNA]</scope>
    <source>
        <strain evidence="16 17">DSM 25481</strain>
    </source>
</reference>
<dbReference type="EMBL" id="JACIDR010000006">
    <property type="protein sequence ID" value="MBB3974436.1"/>
    <property type="molecule type" value="Genomic_DNA"/>
</dbReference>
<comment type="similarity">
    <text evidence="7">Belongs to the IspD/TarI cytidylyltransferase family. IspD subfamily.</text>
</comment>
<feature type="binding site" evidence="14">
    <location>
        <position position="391"/>
    </location>
    <ligand>
        <name>4-CDP-2-C-methyl-D-erythritol 2-phosphate</name>
        <dbReference type="ChEBI" id="CHEBI:57919"/>
    </ligand>
</feature>
<evidence type="ECO:0000259" key="15">
    <source>
        <dbReference type="Pfam" id="PF02542"/>
    </source>
</evidence>
<dbReference type="NCBIfam" id="TIGR00151">
    <property type="entry name" value="ispF"/>
    <property type="match status" value="1"/>
</dbReference>
<dbReference type="InterPro" id="IPR018294">
    <property type="entry name" value="ISPD_synthase_CS"/>
</dbReference>
<evidence type="ECO:0000256" key="11">
    <source>
        <dbReference type="ARBA" id="ARBA00023229"/>
    </source>
</evidence>
<dbReference type="PROSITE" id="PS01350">
    <property type="entry name" value="ISPF"/>
    <property type="match status" value="1"/>
</dbReference>
<evidence type="ECO:0000256" key="4">
    <source>
        <dbReference type="ARBA" id="ARBA00004709"/>
    </source>
</evidence>
<comment type="pathway">
    <text evidence="4 14">Isoprenoid biosynthesis; isopentenyl diphosphate biosynthesis via DXP pathway; isopentenyl diphosphate from 1-deoxy-D-xylulose 5-phosphate: step 4/6.</text>
</comment>
<evidence type="ECO:0000256" key="3">
    <source>
        <dbReference type="ARBA" id="ARBA00001968"/>
    </source>
</evidence>
<gene>
    <name evidence="14" type="primary">ispDF</name>
    <name evidence="16" type="ORF">GGR24_003117</name>
</gene>
<feature type="site" description="Transition state stabilizer" evidence="14">
    <location>
        <position position="36"/>
    </location>
</feature>
<dbReference type="CDD" id="cd00554">
    <property type="entry name" value="MECDP_synthase"/>
    <property type="match status" value="1"/>
</dbReference>
<dbReference type="Pfam" id="PF02542">
    <property type="entry name" value="YgbB"/>
    <property type="match status" value="1"/>
</dbReference>
<feature type="site" description="Positions MEP for the nucleophilic attack" evidence="14">
    <location>
        <position position="171"/>
    </location>
</feature>
<comment type="pathway">
    <text evidence="5 14">Isoprenoid biosynthesis; isopentenyl diphosphate biosynthesis via DXP pathway; isopentenyl diphosphate from 1-deoxy-D-xylulose 5-phosphate: step 2/6.</text>
</comment>
<dbReference type="Proteomes" id="UP000528964">
    <property type="component" value="Unassembled WGS sequence"/>
</dbReference>
<dbReference type="PANTHER" id="PTHR43181:SF1">
    <property type="entry name" value="2-C-METHYL-D-ERYTHRITOL 2,4-CYCLODIPHOSPHATE SYNTHASE, CHLOROPLASTIC"/>
    <property type="match status" value="1"/>
</dbReference>
<dbReference type="Pfam" id="PF01128">
    <property type="entry name" value="IspD"/>
    <property type="match status" value="1"/>
</dbReference>
<feature type="binding site" evidence="14">
    <location>
        <position position="394"/>
    </location>
    <ligand>
        <name>4-CDP-2-C-methyl-D-erythritol 2-phosphate</name>
        <dbReference type="ChEBI" id="CHEBI:57919"/>
    </ligand>
</feature>
<evidence type="ECO:0000256" key="8">
    <source>
        <dbReference type="ARBA" id="ARBA00022679"/>
    </source>
</evidence>
<evidence type="ECO:0000256" key="7">
    <source>
        <dbReference type="ARBA" id="ARBA00009789"/>
    </source>
</evidence>
<comment type="similarity">
    <text evidence="14">In the C-terminal section; belongs to the IspF family.</text>
</comment>
<keyword evidence="9 14" id="KW-0548">Nucleotidyltransferase</keyword>
<keyword evidence="8 14" id="KW-0808">Transferase</keyword>
<keyword evidence="13 14" id="KW-0511">Multifunctional enzyme</keyword>
<keyword evidence="11 14" id="KW-0414">Isoprene biosynthesis</keyword>
<dbReference type="HAMAP" id="MF_00107">
    <property type="entry name" value="IspF"/>
    <property type="match status" value="1"/>
</dbReference>
<dbReference type="GO" id="GO:0050518">
    <property type="term" value="F:2-C-methyl-D-erythritol 4-phosphate cytidylyltransferase activity"/>
    <property type="evidence" value="ECO:0007669"/>
    <property type="project" value="UniProtKB-UniRule"/>
</dbReference>
<feature type="region of interest" description="2-C-methyl-D-erythritol 4-phosphate cytidylyltransferase" evidence="14">
    <location>
        <begin position="1"/>
        <end position="253"/>
    </location>
</feature>
<comment type="function">
    <text evidence="14">Bifunctional enzyme that catalyzes the formation of 4-diphosphocytidyl-2-C-methyl-D-erythritol from CTP and 2-C-methyl-D-erythritol 4-phosphate (MEP) (IspD), and catalyzes the conversion of 4-diphosphocytidyl-2-C-methyl-D-erythritol 2-phosphate (CDP-ME2P) to 2-C-methyl-D-erythritol 2,4-cyclodiphosphate (ME-CPP) with a corresponding release of cytidine 5-monophosphate (CMP) (IspF).</text>
</comment>
<dbReference type="HAMAP" id="MF_01520">
    <property type="entry name" value="IspDF"/>
    <property type="match status" value="1"/>
</dbReference>
<evidence type="ECO:0000256" key="12">
    <source>
        <dbReference type="ARBA" id="ARBA00023239"/>
    </source>
</evidence>
<feature type="binding site" evidence="14">
    <location>
        <begin position="384"/>
        <end position="387"/>
    </location>
    <ligand>
        <name>4-CDP-2-C-methyl-D-erythritol 2-phosphate</name>
        <dbReference type="ChEBI" id="CHEBI:57919"/>
    </ligand>
</feature>
<dbReference type="InterPro" id="IPR001228">
    <property type="entry name" value="IspD"/>
</dbReference>
<dbReference type="GO" id="GO:0016114">
    <property type="term" value="P:terpenoid biosynthetic process"/>
    <property type="evidence" value="ECO:0007669"/>
    <property type="project" value="InterPro"/>
</dbReference>
<dbReference type="PANTHER" id="PTHR43181">
    <property type="entry name" value="2-C-METHYL-D-ERYTHRITOL 2,4-CYCLODIPHOSPHATE SYNTHASE, CHLOROPLASTIC"/>
    <property type="match status" value="1"/>
</dbReference>
<protein>
    <recommendedName>
        <fullName evidence="14">Bifunctional enzyme IspD/IspF</fullName>
    </recommendedName>
    <domain>
        <recommendedName>
            <fullName evidence="14">2-C-methyl-D-erythritol 4-phosphate cytidylyltransferase</fullName>
            <ecNumber evidence="14">2.7.7.60</ecNumber>
        </recommendedName>
        <alternativeName>
            <fullName evidence="14">4-diphosphocytidyl-2C-methyl-D-erythritol synthase</fullName>
        </alternativeName>
        <alternativeName>
            <fullName evidence="14">MEP cytidylyltransferase</fullName>
            <shortName evidence="14">MCT</shortName>
        </alternativeName>
    </domain>
    <domain>
        <recommendedName>
            <fullName evidence="14">2-C-methyl-D-erythritol 2,4-cyclodiphosphate synthase</fullName>
            <shortName evidence="14">MECDP-synthase</shortName>
            <shortName evidence="14">MECPP-synthase</shortName>
            <shortName evidence="14">MECPS</shortName>
            <ecNumber evidence="14">4.6.1.12</ecNumber>
        </recommendedName>
    </domain>
</protein>
<feature type="region of interest" description="2-C-methyl-D-erythritol 2,4-cyclodiphosphate synthase" evidence="14">
    <location>
        <begin position="254"/>
        <end position="416"/>
    </location>
</feature>
<evidence type="ECO:0000256" key="14">
    <source>
        <dbReference type="HAMAP-Rule" id="MF_01520"/>
    </source>
</evidence>
<feature type="binding site" evidence="14">
    <location>
        <position position="262"/>
    </location>
    <ligand>
        <name>a divalent metal cation</name>
        <dbReference type="ChEBI" id="CHEBI:60240"/>
    </ligand>
</feature>
<comment type="cofactor">
    <cofactor evidence="3 14">
        <name>a divalent metal cation</name>
        <dbReference type="ChEBI" id="CHEBI:60240"/>
    </cofactor>
</comment>
<dbReference type="InterPro" id="IPR026596">
    <property type="entry name" value="IspD/F"/>
</dbReference>
<dbReference type="PROSITE" id="PS01295">
    <property type="entry name" value="ISPD"/>
    <property type="match status" value="1"/>
</dbReference>
<feature type="binding site" evidence="14">
    <location>
        <begin position="260"/>
        <end position="262"/>
    </location>
    <ligand>
        <name>4-CDP-2-C-methyl-D-erythritol 2-phosphate</name>
        <dbReference type="ChEBI" id="CHEBI:57919"/>
    </ligand>
</feature>
<sequence>MANDEPSVGSSGGNPTVAALICAAGAGARTGFAEPKQYRDLGGGQPMLTETARVFLAHPRIAHLRIVIGEGQLGRYEEAIAPLRGSRKLGPPATGGATRQASVRAGLAALAGTPPDIVLIHDAARPFASAALIERAIEAAAATGGATPGAPVTDTICFVTDTGARGETLDRARARLLQTPQAFRYAELVAAHERAAAEGRDDFTDDGALFAWAGHEVAMFDGEARNVKLTTPDQFDDALLRRAGAAFLAQGDLRTGSGFDVHAFGPGDHVMLGGVRVPHEFGLVGHSDADVALHALTDAILGALADGDIGAHFPPSDPAWKGAASDQFMADAVRRVRAAGGAVAHLDLTIIGESPKIGPHREAIRTRIAEIAGMPLGRVAVKATTTERLGFAGRREGLAALASATIRLPFREGFEP</sequence>
<feature type="binding site" evidence="14">
    <location>
        <begin position="286"/>
        <end position="287"/>
    </location>
    <ligand>
        <name>4-CDP-2-C-methyl-D-erythritol 2-phosphate</name>
        <dbReference type="ChEBI" id="CHEBI:57919"/>
    </ligand>
</feature>
<dbReference type="InterPro" id="IPR003526">
    <property type="entry name" value="MECDP_synthase"/>
</dbReference>
<feature type="site" description="Transition state stabilizer" evidence="14">
    <location>
        <position position="385"/>
    </location>
</feature>
<evidence type="ECO:0000256" key="6">
    <source>
        <dbReference type="ARBA" id="ARBA00008480"/>
    </source>
</evidence>
<proteinExistence type="inferred from homology"/>
<accession>A0A7W6D0F2</accession>
<dbReference type="GO" id="GO:0019288">
    <property type="term" value="P:isopentenyl diphosphate biosynthetic process, methylerythritol 4-phosphate pathway"/>
    <property type="evidence" value="ECO:0007669"/>
    <property type="project" value="UniProtKB-UniRule"/>
</dbReference>
<feature type="binding site" evidence="14">
    <location>
        <begin position="308"/>
        <end position="310"/>
    </location>
    <ligand>
        <name>4-CDP-2-C-methyl-D-erythritol 2-phosphate</name>
        <dbReference type="ChEBI" id="CHEBI:57919"/>
    </ligand>
</feature>
<dbReference type="EC" id="2.7.7.60" evidence="14"/>
<evidence type="ECO:0000256" key="5">
    <source>
        <dbReference type="ARBA" id="ARBA00004787"/>
    </source>
</evidence>
<organism evidence="16 17">
    <name type="scientific">Hansschlegelia beijingensis</name>
    <dbReference type="NCBI Taxonomy" id="1133344"/>
    <lineage>
        <taxon>Bacteria</taxon>
        <taxon>Pseudomonadati</taxon>
        <taxon>Pseudomonadota</taxon>
        <taxon>Alphaproteobacteria</taxon>
        <taxon>Hyphomicrobiales</taxon>
        <taxon>Methylopilaceae</taxon>
        <taxon>Hansschlegelia</taxon>
    </lineage>
</organism>
<evidence type="ECO:0000256" key="1">
    <source>
        <dbReference type="ARBA" id="ARBA00000200"/>
    </source>
</evidence>
<feature type="binding site" evidence="14">
    <location>
        <position position="260"/>
    </location>
    <ligand>
        <name>a divalent metal cation</name>
        <dbReference type="ChEBI" id="CHEBI:60240"/>
    </ligand>
</feature>
<evidence type="ECO:0000256" key="10">
    <source>
        <dbReference type="ARBA" id="ARBA00022723"/>
    </source>
</evidence>
<feature type="site" description="Transition state stabilizer" evidence="14">
    <location>
        <position position="29"/>
    </location>
</feature>
<dbReference type="NCBIfam" id="TIGR00453">
    <property type="entry name" value="ispD"/>
    <property type="match status" value="1"/>
</dbReference>
<dbReference type="Gene3D" id="3.30.1330.50">
    <property type="entry name" value="2-C-methyl-D-erythritol 2,4-cyclodiphosphate synthase"/>
    <property type="match status" value="1"/>
</dbReference>
<dbReference type="InterPro" id="IPR029044">
    <property type="entry name" value="Nucleotide-diphossugar_trans"/>
</dbReference>
<dbReference type="InterPro" id="IPR034683">
    <property type="entry name" value="IspD/TarI"/>
</dbReference>
<keyword evidence="12 14" id="KW-0456">Lyase</keyword>
<comment type="similarity">
    <text evidence="6">Belongs to the IspF family.</text>
</comment>
<feature type="site" description="Transition state stabilizer" evidence="14">
    <location>
        <position position="286"/>
    </location>
</feature>